<evidence type="ECO:0000256" key="9">
    <source>
        <dbReference type="HAMAP-Rule" id="MF_01200"/>
    </source>
</evidence>
<feature type="active site" description="Proton donor" evidence="9">
    <location>
        <position position="90"/>
    </location>
</feature>
<evidence type="ECO:0000259" key="14">
    <source>
        <dbReference type="SMART" id="SM00934"/>
    </source>
</evidence>
<keyword evidence="6 9" id="KW-0456">Lyase</keyword>
<dbReference type="FunFam" id="3.20.20.70:FF:000015">
    <property type="entry name" value="Orotidine 5'-phosphate decarboxylase"/>
    <property type="match status" value="1"/>
</dbReference>
<protein>
    <recommendedName>
        <fullName evidence="9">Orotidine 5'-phosphate decarboxylase</fullName>
        <ecNumber evidence="9">4.1.1.23</ecNumber>
    </recommendedName>
    <alternativeName>
        <fullName evidence="9">OMP decarboxylase</fullName>
        <shortName evidence="9">OMPDCase</shortName>
        <shortName evidence="9">OMPdecase</shortName>
    </alternativeName>
</protein>
<dbReference type="PATRIC" id="fig|1073571.4.peg.5473"/>
<dbReference type="STRING" id="483937.AMQ84_20845"/>
<evidence type="ECO:0000256" key="11">
    <source>
        <dbReference type="PIRSR" id="PIRSR614732-2"/>
    </source>
</evidence>
<feature type="active site" description="For OMPdecase activity" evidence="10">
    <location>
        <position position="93"/>
    </location>
</feature>
<evidence type="ECO:0000256" key="10">
    <source>
        <dbReference type="PIRSR" id="PIRSR614732-1"/>
    </source>
</evidence>
<dbReference type="HOGENOM" id="CLU_067069_1_1_9"/>
<dbReference type="GO" id="GO:0006207">
    <property type="term" value="P:'de novo' pyrimidine nucleobase biosynthetic process"/>
    <property type="evidence" value="ECO:0007669"/>
    <property type="project" value="InterPro"/>
</dbReference>
<dbReference type="AlphaFoldDB" id="A0A0E3WIR5"/>
<dbReference type="HAMAP" id="MF_01200_B">
    <property type="entry name" value="OMPdecase_type1_B"/>
    <property type="match status" value="1"/>
</dbReference>
<feature type="region of interest" description="Disordered" evidence="13">
    <location>
        <begin position="1"/>
        <end position="23"/>
    </location>
</feature>
<comment type="catalytic activity">
    <reaction evidence="7 9 12">
        <text>orotidine 5'-phosphate + H(+) = UMP + CO2</text>
        <dbReference type="Rhea" id="RHEA:11596"/>
        <dbReference type="ChEBI" id="CHEBI:15378"/>
        <dbReference type="ChEBI" id="CHEBI:16526"/>
        <dbReference type="ChEBI" id="CHEBI:57538"/>
        <dbReference type="ChEBI" id="CHEBI:57865"/>
        <dbReference type="EC" id="4.1.1.23"/>
    </reaction>
</comment>
<dbReference type="InterPro" id="IPR047596">
    <property type="entry name" value="OMPdecase_bac"/>
</dbReference>
<proteinExistence type="inferred from homology"/>
<dbReference type="EC" id="4.1.1.23" evidence="9"/>
<evidence type="ECO:0000256" key="12">
    <source>
        <dbReference type="RuleBase" id="RU000512"/>
    </source>
</evidence>
<evidence type="ECO:0000313" key="15">
    <source>
        <dbReference type="EMBL" id="CQR57498.1"/>
    </source>
</evidence>
<dbReference type="InterPro" id="IPR018089">
    <property type="entry name" value="OMPdecase_AS"/>
</dbReference>
<dbReference type="PROSITE" id="PS00156">
    <property type="entry name" value="OMPDECASE"/>
    <property type="match status" value="1"/>
</dbReference>
<dbReference type="InterPro" id="IPR013785">
    <property type="entry name" value="Aldolase_TIM"/>
</dbReference>
<keyword evidence="5 9" id="KW-0665">Pyrimidine biosynthesis</keyword>
<evidence type="ECO:0000256" key="4">
    <source>
        <dbReference type="ARBA" id="ARBA00022793"/>
    </source>
</evidence>
<gene>
    <name evidence="9 15" type="primary">pyrF</name>
    <name evidence="15" type="ORF">PRIO_5099</name>
</gene>
<feature type="binding site" evidence="9 11">
    <location>
        <position position="215"/>
    </location>
    <ligand>
        <name>substrate</name>
    </ligand>
</feature>
<dbReference type="Pfam" id="PF00215">
    <property type="entry name" value="OMPdecase"/>
    <property type="match status" value="1"/>
</dbReference>
<comment type="subunit">
    <text evidence="3 9">Homodimer.</text>
</comment>
<evidence type="ECO:0000256" key="6">
    <source>
        <dbReference type="ARBA" id="ARBA00023239"/>
    </source>
</evidence>
<evidence type="ECO:0000256" key="7">
    <source>
        <dbReference type="ARBA" id="ARBA00049157"/>
    </source>
</evidence>
<dbReference type="SUPFAM" id="SSF51366">
    <property type="entry name" value="Ribulose-phoshate binding barrel"/>
    <property type="match status" value="1"/>
</dbReference>
<sequence>MTKGEDRQMEQTATQHGHETVAQVEKREEMAGRLMVALDVPDVEQASLLIDKLEGIPCYMKVGMQLFYAAGPGFIRELKARGYSVFLDVKMHDIPNTVRGGAESLTLLGVDMFNVHAAGGTAMMAAALEGAAKAVSLHPSLHIPLIIAVTQLTSTSQEMMNREIGISGTVTDTVVRYAKLAAEAGLHGVVASPQEAAVIAAACGPDFRTVTPGIRPAGASLDDQSRVMTPGQAIRQGSHFLVVGRPITAAADPRQAALTIIEEMSQA</sequence>
<feature type="binding site" evidence="9">
    <location>
        <begin position="88"/>
        <end position="97"/>
    </location>
    <ligand>
        <name>substrate</name>
    </ligand>
</feature>
<evidence type="ECO:0000256" key="5">
    <source>
        <dbReference type="ARBA" id="ARBA00022975"/>
    </source>
</evidence>
<dbReference type="UniPathway" id="UPA00070">
    <property type="reaction ID" value="UER00120"/>
</dbReference>
<dbReference type="GO" id="GO:0005829">
    <property type="term" value="C:cytosol"/>
    <property type="evidence" value="ECO:0007669"/>
    <property type="project" value="TreeGrafter"/>
</dbReference>
<dbReference type="KEGG" id="pri:PRIO_5099"/>
<evidence type="ECO:0000256" key="1">
    <source>
        <dbReference type="ARBA" id="ARBA00002356"/>
    </source>
</evidence>
<dbReference type="EMBL" id="LN831776">
    <property type="protein sequence ID" value="CQR57498.1"/>
    <property type="molecule type" value="Genomic_DNA"/>
</dbReference>
<dbReference type="Gene3D" id="3.20.20.70">
    <property type="entry name" value="Aldolase class I"/>
    <property type="match status" value="1"/>
</dbReference>
<feature type="active site" description="For OMPdecase activity" evidence="10">
    <location>
        <position position="90"/>
    </location>
</feature>
<comment type="similarity">
    <text evidence="8 9">Belongs to the OMP decarboxylase family. Type 1 subfamily.</text>
</comment>
<feature type="binding site" evidence="9 11">
    <location>
        <position position="224"/>
    </location>
    <ligand>
        <name>substrate</name>
    </ligand>
</feature>
<dbReference type="NCBIfam" id="TIGR01740">
    <property type="entry name" value="pyrF"/>
    <property type="match status" value="1"/>
</dbReference>
<feature type="domain" description="Orotidine 5'-phosphate decarboxylase" evidence="14">
    <location>
        <begin position="33"/>
        <end position="260"/>
    </location>
</feature>
<accession>A0A0E3WIR5</accession>
<organism evidence="15 16">
    <name type="scientific">Paenibacillus riograndensis SBR5</name>
    <dbReference type="NCBI Taxonomy" id="1073571"/>
    <lineage>
        <taxon>Bacteria</taxon>
        <taxon>Bacillati</taxon>
        <taxon>Bacillota</taxon>
        <taxon>Bacilli</taxon>
        <taxon>Bacillales</taxon>
        <taxon>Paenibacillaceae</taxon>
        <taxon>Paenibacillus</taxon>
        <taxon>Paenibacillus sonchi group</taxon>
    </lineage>
</organism>
<dbReference type="InterPro" id="IPR014732">
    <property type="entry name" value="OMPdecase"/>
</dbReference>
<feature type="binding site" evidence="9 11">
    <location>
        <position position="153"/>
    </location>
    <ligand>
        <name>substrate</name>
    </ligand>
</feature>
<evidence type="ECO:0000256" key="2">
    <source>
        <dbReference type="ARBA" id="ARBA00004861"/>
    </source>
</evidence>
<keyword evidence="4 9" id="KW-0210">Decarboxylase</keyword>
<dbReference type="InterPro" id="IPR001754">
    <property type="entry name" value="OMPdeCOase_dom"/>
</dbReference>
<dbReference type="PANTHER" id="PTHR32119">
    <property type="entry name" value="OROTIDINE 5'-PHOSPHATE DECARBOXYLASE"/>
    <property type="match status" value="1"/>
</dbReference>
<dbReference type="GO" id="GO:0004590">
    <property type="term" value="F:orotidine-5'-phosphate decarboxylase activity"/>
    <property type="evidence" value="ECO:0007669"/>
    <property type="project" value="UniProtKB-UniRule"/>
</dbReference>
<feature type="active site" description="For OMPdecase activity" evidence="10">
    <location>
        <position position="88"/>
    </location>
</feature>
<dbReference type="SMART" id="SM00934">
    <property type="entry name" value="OMPdecase"/>
    <property type="match status" value="1"/>
</dbReference>
<dbReference type="PANTHER" id="PTHR32119:SF2">
    <property type="entry name" value="OROTIDINE 5'-PHOSPHATE DECARBOXYLASE"/>
    <property type="match status" value="1"/>
</dbReference>
<dbReference type="CDD" id="cd04725">
    <property type="entry name" value="OMP_decarboxylase_like"/>
    <property type="match status" value="1"/>
</dbReference>
<reference evidence="16" key="1">
    <citation type="submission" date="2015-03" db="EMBL/GenBank/DDBJ databases">
        <authorList>
            <person name="Wibberg D."/>
        </authorList>
    </citation>
    <scope>NUCLEOTIDE SEQUENCE [LARGE SCALE GENOMIC DNA]</scope>
</reference>
<evidence type="ECO:0000256" key="8">
    <source>
        <dbReference type="ARBA" id="ARBA00061012"/>
    </source>
</evidence>
<name>A0A0E3WIR5_9BACL</name>
<feature type="binding site" evidence="9 11">
    <location>
        <position position="245"/>
    </location>
    <ligand>
        <name>substrate</name>
    </ligand>
</feature>
<dbReference type="Proteomes" id="UP000033163">
    <property type="component" value="Chromosome I"/>
</dbReference>
<feature type="binding site" evidence="9 11">
    <location>
        <position position="61"/>
    </location>
    <ligand>
        <name>substrate</name>
    </ligand>
</feature>
<evidence type="ECO:0000313" key="16">
    <source>
        <dbReference type="Proteomes" id="UP000033163"/>
    </source>
</evidence>
<dbReference type="NCBIfam" id="NF001273">
    <property type="entry name" value="PRK00230.1"/>
    <property type="match status" value="1"/>
</dbReference>
<evidence type="ECO:0000256" key="13">
    <source>
        <dbReference type="SAM" id="MobiDB-lite"/>
    </source>
</evidence>
<evidence type="ECO:0000256" key="3">
    <source>
        <dbReference type="ARBA" id="ARBA00011738"/>
    </source>
</evidence>
<feature type="binding site" evidence="9 11">
    <location>
        <position position="39"/>
    </location>
    <ligand>
        <name>substrate</name>
    </ligand>
</feature>
<dbReference type="GO" id="GO:0044205">
    <property type="term" value="P:'de novo' UMP biosynthetic process"/>
    <property type="evidence" value="ECO:0007669"/>
    <property type="project" value="UniProtKB-UniRule"/>
</dbReference>
<feature type="binding site" evidence="9 11">
    <location>
        <position position="244"/>
    </location>
    <ligand>
        <name>substrate</name>
    </ligand>
</feature>
<comment type="function">
    <text evidence="1 9">Catalyzes the decarboxylation of orotidine 5'-monophosphate (OMP) to uridine 5'-monophosphate (UMP).</text>
</comment>
<dbReference type="InterPro" id="IPR011060">
    <property type="entry name" value="RibuloseP-bd_barrel"/>
</dbReference>
<comment type="pathway">
    <text evidence="2 9 12">Pyrimidine metabolism; UMP biosynthesis via de novo pathway; UMP from orotate: step 2/2.</text>
</comment>